<keyword evidence="2" id="KW-1185">Reference proteome</keyword>
<protein>
    <submittedName>
        <fullName evidence="1">Uncharacterized protein</fullName>
    </submittedName>
</protein>
<dbReference type="AlphaFoldDB" id="A0AAN6H786"/>
<reference evidence="1" key="1">
    <citation type="submission" date="2023-06" db="EMBL/GenBank/DDBJ databases">
        <title>Black Yeasts Isolated from many extreme environments.</title>
        <authorList>
            <person name="Coleine C."/>
            <person name="Stajich J.E."/>
            <person name="Selbmann L."/>
        </authorList>
    </citation>
    <scope>NUCLEOTIDE SEQUENCE</scope>
    <source>
        <strain evidence="1">CCFEE 5200</strain>
    </source>
</reference>
<organism evidence="1 2">
    <name type="scientific">Friedmanniomyces endolithicus</name>
    <dbReference type="NCBI Taxonomy" id="329885"/>
    <lineage>
        <taxon>Eukaryota</taxon>
        <taxon>Fungi</taxon>
        <taxon>Dikarya</taxon>
        <taxon>Ascomycota</taxon>
        <taxon>Pezizomycotina</taxon>
        <taxon>Dothideomycetes</taxon>
        <taxon>Dothideomycetidae</taxon>
        <taxon>Mycosphaerellales</taxon>
        <taxon>Teratosphaeriaceae</taxon>
        <taxon>Friedmanniomyces</taxon>
    </lineage>
</organism>
<evidence type="ECO:0000313" key="1">
    <source>
        <dbReference type="EMBL" id="KAK0955168.1"/>
    </source>
</evidence>
<evidence type="ECO:0000313" key="2">
    <source>
        <dbReference type="Proteomes" id="UP001175353"/>
    </source>
</evidence>
<sequence>MAPRKRPQPVNLDTFVTQLKADPSKVSFFDLPPELRNTVYVLVFASTGGVLLSRQPYHRTIAPKSSTLLRVNKQIHNEFMHAAWLLADIHTTSLDFNFRHIVAFLNRHEDEELRALPSMHLPHRRAIFVEIIPSPQDTMRTGVPMYLDRWLNRIEHPTKKGTRVWYEYWGRPGFTEYRLRSWRTYVRGTSGRKREELDRIIAAVS</sequence>
<dbReference type="Proteomes" id="UP001175353">
    <property type="component" value="Unassembled WGS sequence"/>
</dbReference>
<dbReference type="EMBL" id="JAUJLE010000479">
    <property type="protein sequence ID" value="KAK0955168.1"/>
    <property type="molecule type" value="Genomic_DNA"/>
</dbReference>
<name>A0AAN6H786_9PEZI</name>
<comment type="caution">
    <text evidence="1">The sequence shown here is derived from an EMBL/GenBank/DDBJ whole genome shotgun (WGS) entry which is preliminary data.</text>
</comment>
<proteinExistence type="predicted"/>
<gene>
    <name evidence="1" type="ORF">LTR91_022977</name>
</gene>
<accession>A0AAN6H786</accession>